<sequence>MAILAWNVRGLGNKETVRVLKNSIQKFQHDIVFLSGLKQPKKYLEKIKMKMKMEHSFYIDPIGTAGGLALWWSKDTQIKVLKHGRYFIDAKISVNGESEWFDTFIYGPPYSEEKRAFWELMTNLRSGNGVRWLVIGDSNVMSSQEEKLGGMLFDPNHARDFFEFIDTMGLLDIPISGGTFTWSNQRSDDEAILEKLDRVLCSSNWNISFPKAVAMLDIATGSDHDPIIVLLKDLNRKCMREFKFESKWLLKRICTTTVQDSWVPISQLRHLQRFGSKLRRTKFSLINGVLWRNHGKCGIERRVPSWNSQMLNRLLAQAVIKTKISSLHGLHLWQAILRFVVMRPLISRPEKQQQQLLFRILRVPLLGDKRHASLHHQLHRLKPQPLDLVCN</sequence>
<evidence type="ECO:0000313" key="2">
    <source>
        <dbReference type="EMBL" id="KAK8479858.1"/>
    </source>
</evidence>
<dbReference type="InterPro" id="IPR036691">
    <property type="entry name" value="Endo/exonu/phosph_ase_sf"/>
</dbReference>
<accession>A0ABR1ZHB0</accession>
<feature type="domain" description="Endonuclease/exonuclease/phosphatase" evidence="1">
    <location>
        <begin position="5"/>
        <end position="224"/>
    </location>
</feature>
<keyword evidence="3" id="KW-1185">Reference proteome</keyword>
<comment type="caution">
    <text evidence="2">The sequence shown here is derived from an EMBL/GenBank/DDBJ whole genome shotgun (WGS) entry which is preliminary data.</text>
</comment>
<dbReference type="Gene3D" id="3.60.10.10">
    <property type="entry name" value="Endonuclease/exonuclease/phosphatase"/>
    <property type="match status" value="1"/>
</dbReference>
<dbReference type="InterPro" id="IPR005135">
    <property type="entry name" value="Endo/exonuclease/phosphatase"/>
</dbReference>
<dbReference type="EMBL" id="JBBPBM010002192">
    <property type="protein sequence ID" value="KAK8479858.1"/>
    <property type="molecule type" value="Genomic_DNA"/>
</dbReference>
<organism evidence="2 3">
    <name type="scientific">Hibiscus sabdariffa</name>
    <name type="common">roselle</name>
    <dbReference type="NCBI Taxonomy" id="183260"/>
    <lineage>
        <taxon>Eukaryota</taxon>
        <taxon>Viridiplantae</taxon>
        <taxon>Streptophyta</taxon>
        <taxon>Embryophyta</taxon>
        <taxon>Tracheophyta</taxon>
        <taxon>Spermatophyta</taxon>
        <taxon>Magnoliopsida</taxon>
        <taxon>eudicotyledons</taxon>
        <taxon>Gunneridae</taxon>
        <taxon>Pentapetalae</taxon>
        <taxon>rosids</taxon>
        <taxon>malvids</taxon>
        <taxon>Malvales</taxon>
        <taxon>Malvaceae</taxon>
        <taxon>Malvoideae</taxon>
        <taxon>Hibiscus</taxon>
    </lineage>
</organism>
<dbReference type="PANTHER" id="PTHR33710">
    <property type="entry name" value="BNAC02G09200D PROTEIN"/>
    <property type="match status" value="1"/>
</dbReference>
<proteinExistence type="predicted"/>
<protein>
    <recommendedName>
        <fullName evidence="1">Endonuclease/exonuclease/phosphatase domain-containing protein</fullName>
    </recommendedName>
</protein>
<dbReference type="Pfam" id="PF03372">
    <property type="entry name" value="Exo_endo_phos"/>
    <property type="match status" value="1"/>
</dbReference>
<gene>
    <name evidence="2" type="ORF">V6N12_057188</name>
</gene>
<dbReference type="Proteomes" id="UP001472677">
    <property type="component" value="Unassembled WGS sequence"/>
</dbReference>
<name>A0ABR1ZHB0_9ROSI</name>
<dbReference type="SUPFAM" id="SSF56219">
    <property type="entry name" value="DNase I-like"/>
    <property type="match status" value="1"/>
</dbReference>
<dbReference type="PANTHER" id="PTHR33710:SF71">
    <property type="entry name" value="ENDONUCLEASE_EXONUCLEASE_PHOSPHATASE DOMAIN-CONTAINING PROTEIN"/>
    <property type="match status" value="1"/>
</dbReference>
<reference evidence="2 3" key="1">
    <citation type="journal article" date="2024" name="G3 (Bethesda)">
        <title>Genome assembly of Hibiscus sabdariffa L. provides insights into metabolisms of medicinal natural products.</title>
        <authorList>
            <person name="Kim T."/>
        </authorList>
    </citation>
    <scope>NUCLEOTIDE SEQUENCE [LARGE SCALE GENOMIC DNA]</scope>
    <source>
        <strain evidence="2">TK-2024</strain>
        <tissue evidence="2">Old leaves</tissue>
    </source>
</reference>
<evidence type="ECO:0000259" key="1">
    <source>
        <dbReference type="Pfam" id="PF03372"/>
    </source>
</evidence>
<evidence type="ECO:0000313" key="3">
    <source>
        <dbReference type="Proteomes" id="UP001472677"/>
    </source>
</evidence>